<accession>A0ABQ4TVS2</accession>
<evidence type="ECO:0000313" key="3">
    <source>
        <dbReference type="Proteomes" id="UP001055057"/>
    </source>
</evidence>
<organism evidence="2 3">
    <name type="scientific">Methylobacterium trifolii</name>
    <dbReference type="NCBI Taxonomy" id="1003092"/>
    <lineage>
        <taxon>Bacteria</taxon>
        <taxon>Pseudomonadati</taxon>
        <taxon>Pseudomonadota</taxon>
        <taxon>Alphaproteobacteria</taxon>
        <taxon>Hyphomicrobiales</taxon>
        <taxon>Methylobacteriaceae</taxon>
        <taxon>Methylobacterium</taxon>
    </lineage>
</organism>
<dbReference type="Proteomes" id="UP001055057">
    <property type="component" value="Unassembled WGS sequence"/>
</dbReference>
<sequence length="29" mass="3225">MRTKIEDLKFILSLTFVVLCGSGLSALLR</sequence>
<reference evidence="2" key="1">
    <citation type="journal article" date="2021" name="Front. Microbiol.">
        <title>Comprehensive Comparative Genomics and Phenotyping of Methylobacterium Species.</title>
        <authorList>
            <person name="Alessa O."/>
            <person name="Ogura Y."/>
            <person name="Fujitani Y."/>
            <person name="Takami H."/>
            <person name="Hayashi T."/>
            <person name="Sahin N."/>
            <person name="Tani A."/>
        </authorList>
    </citation>
    <scope>NUCLEOTIDE SEQUENCE</scope>
    <source>
        <strain evidence="2">DSM 23632</strain>
    </source>
</reference>
<evidence type="ECO:0000256" key="1">
    <source>
        <dbReference type="SAM" id="Phobius"/>
    </source>
</evidence>
<dbReference type="EMBL" id="BPRB01000075">
    <property type="protein sequence ID" value="GJE59371.1"/>
    <property type="molecule type" value="Genomic_DNA"/>
</dbReference>
<keyword evidence="1" id="KW-0812">Transmembrane</keyword>
<proteinExistence type="predicted"/>
<comment type="caution">
    <text evidence="2">The sequence shown here is derived from an EMBL/GenBank/DDBJ whole genome shotgun (WGS) entry which is preliminary data.</text>
</comment>
<feature type="transmembrane region" description="Helical" evidence="1">
    <location>
        <begin position="7"/>
        <end position="28"/>
    </location>
</feature>
<protein>
    <submittedName>
        <fullName evidence="2">Uncharacterized protein</fullName>
    </submittedName>
</protein>
<evidence type="ECO:0000313" key="2">
    <source>
        <dbReference type="EMBL" id="GJE59371.1"/>
    </source>
</evidence>
<gene>
    <name evidence="2" type="ORF">MPOCJGCO_1462</name>
</gene>
<reference evidence="2" key="2">
    <citation type="submission" date="2021-08" db="EMBL/GenBank/DDBJ databases">
        <authorList>
            <person name="Tani A."/>
            <person name="Ola A."/>
            <person name="Ogura Y."/>
            <person name="Katsura K."/>
            <person name="Hayashi T."/>
        </authorList>
    </citation>
    <scope>NUCLEOTIDE SEQUENCE</scope>
    <source>
        <strain evidence="2">DSM 23632</strain>
    </source>
</reference>
<name>A0ABQ4TVS2_9HYPH</name>
<keyword evidence="1" id="KW-0472">Membrane</keyword>
<keyword evidence="3" id="KW-1185">Reference proteome</keyword>
<keyword evidence="1" id="KW-1133">Transmembrane helix</keyword>